<reference evidence="7 8" key="1">
    <citation type="journal article" date="2015" name="Genome Announc.">
        <title>Expanding the biotechnology potential of lactobacilli through comparative genomics of 213 strains and associated genera.</title>
        <authorList>
            <person name="Sun Z."/>
            <person name="Harris H.M."/>
            <person name="McCann A."/>
            <person name="Guo C."/>
            <person name="Argimon S."/>
            <person name="Zhang W."/>
            <person name="Yang X."/>
            <person name="Jeffery I.B."/>
            <person name="Cooney J.C."/>
            <person name="Kagawa T.F."/>
            <person name="Liu W."/>
            <person name="Song Y."/>
            <person name="Salvetti E."/>
            <person name="Wrobel A."/>
            <person name="Rasinkangas P."/>
            <person name="Parkhill J."/>
            <person name="Rea M.C."/>
            <person name="O'Sullivan O."/>
            <person name="Ritari J."/>
            <person name="Douillard F.P."/>
            <person name="Paul Ross R."/>
            <person name="Yang R."/>
            <person name="Briner A.E."/>
            <person name="Felis G.E."/>
            <person name="de Vos W.M."/>
            <person name="Barrangou R."/>
            <person name="Klaenhammer T.R."/>
            <person name="Caufield P.W."/>
            <person name="Cui Y."/>
            <person name="Zhang H."/>
            <person name="O'Toole P.W."/>
        </authorList>
    </citation>
    <scope>NUCLEOTIDE SEQUENCE [LARGE SCALE GENOMIC DNA]</scope>
    <source>
        <strain evidence="7 8">DSM 20190</strain>
    </source>
</reference>
<evidence type="ECO:0000313" key="8">
    <source>
        <dbReference type="Proteomes" id="UP000051296"/>
    </source>
</evidence>
<dbReference type="GO" id="GO:0015171">
    <property type="term" value="F:amino acid transmembrane transporter activity"/>
    <property type="evidence" value="ECO:0007669"/>
    <property type="project" value="TreeGrafter"/>
</dbReference>
<evidence type="ECO:0000256" key="5">
    <source>
        <dbReference type="ARBA" id="ARBA00023136"/>
    </source>
</evidence>
<evidence type="ECO:0000256" key="6">
    <source>
        <dbReference type="SAM" id="Phobius"/>
    </source>
</evidence>
<feature type="transmembrane region" description="Helical" evidence="6">
    <location>
        <begin position="223"/>
        <end position="243"/>
    </location>
</feature>
<accession>A0A0R2FUU7</accession>
<feature type="transmembrane region" description="Helical" evidence="6">
    <location>
        <begin position="441"/>
        <end position="459"/>
    </location>
</feature>
<dbReference type="AlphaFoldDB" id="A0A0R2FUU7"/>
<dbReference type="InParanoid" id="A0A0R2FUU7"/>
<dbReference type="eggNOG" id="COG0531">
    <property type="taxonomic scope" value="Bacteria"/>
</dbReference>
<dbReference type="PANTHER" id="PTHR43243:SF4">
    <property type="entry name" value="CATIONIC AMINO ACID TRANSPORTER 4"/>
    <property type="match status" value="1"/>
</dbReference>
<feature type="transmembrane region" description="Helical" evidence="6">
    <location>
        <begin position="308"/>
        <end position="331"/>
    </location>
</feature>
<dbReference type="GO" id="GO:0016020">
    <property type="term" value="C:membrane"/>
    <property type="evidence" value="ECO:0007669"/>
    <property type="project" value="UniProtKB-SubCell"/>
</dbReference>
<dbReference type="STRING" id="1123500.GCA_000420365_00897"/>
<protein>
    <submittedName>
        <fullName evidence="7">Amino acid transporter</fullName>
    </submittedName>
</protein>
<dbReference type="Gene3D" id="1.20.1740.10">
    <property type="entry name" value="Amino acid/polyamine transporter I"/>
    <property type="match status" value="1"/>
</dbReference>
<dbReference type="PATRIC" id="fig|1123500.6.peg.547"/>
<keyword evidence="5 6" id="KW-0472">Membrane</keyword>
<keyword evidence="8" id="KW-1185">Reference proteome</keyword>
<keyword evidence="2" id="KW-0813">Transport</keyword>
<feature type="transmembrane region" description="Helical" evidence="6">
    <location>
        <begin position="416"/>
        <end position="435"/>
    </location>
</feature>
<comment type="caution">
    <text evidence="7">The sequence shown here is derived from an EMBL/GenBank/DDBJ whole genome shotgun (WGS) entry which is preliminary data.</text>
</comment>
<feature type="transmembrane region" description="Helical" evidence="6">
    <location>
        <begin position="158"/>
        <end position="175"/>
    </location>
</feature>
<dbReference type="PANTHER" id="PTHR43243">
    <property type="entry name" value="INNER MEMBRANE TRANSPORTER YGJI-RELATED"/>
    <property type="match status" value="1"/>
</dbReference>
<evidence type="ECO:0000313" key="7">
    <source>
        <dbReference type="EMBL" id="KRN32195.1"/>
    </source>
</evidence>
<organism evidence="7 8">
    <name type="scientific">Weissella halotolerans DSM 20190</name>
    <dbReference type="NCBI Taxonomy" id="1123500"/>
    <lineage>
        <taxon>Bacteria</taxon>
        <taxon>Bacillati</taxon>
        <taxon>Bacillota</taxon>
        <taxon>Bacilli</taxon>
        <taxon>Lactobacillales</taxon>
        <taxon>Lactobacillaceae</taxon>
        <taxon>Weissella</taxon>
    </lineage>
</organism>
<evidence type="ECO:0000256" key="3">
    <source>
        <dbReference type="ARBA" id="ARBA00022692"/>
    </source>
</evidence>
<name>A0A0R2FUU7_9LACO</name>
<evidence type="ECO:0000256" key="2">
    <source>
        <dbReference type="ARBA" id="ARBA00022448"/>
    </source>
</evidence>
<keyword evidence="3 6" id="KW-0812">Transmembrane</keyword>
<keyword evidence="4 6" id="KW-1133">Transmembrane helix</keyword>
<feature type="transmembrane region" description="Helical" evidence="6">
    <location>
        <begin position="94"/>
        <end position="111"/>
    </location>
</feature>
<feature type="transmembrane region" description="Helical" evidence="6">
    <location>
        <begin position="384"/>
        <end position="404"/>
    </location>
</feature>
<feature type="transmembrane region" description="Helical" evidence="6">
    <location>
        <begin position="34"/>
        <end position="55"/>
    </location>
</feature>
<sequence length="469" mass="49550">MGMKLLQRMFKKESLANYLKTDGAFKKTLGAKDLLGLGVGAVIGAGIFILPGTVAATTAGPAVTLSFLLAAAVSALVAMAYSEVASTLPVAGSAYSYGNIIFGEVVGWILGWALILEYFLAVAAVSTGWAAYFTSLVAPVFSLPKALSGPFNPAQGTYINIIAVLIIVIVAALLSRGMKESKYFQNAMVLLKIAIIILFIVVGAFYIKQSNYQPFIPARHAGAFGWQGVLTGTSLVFFAFLGFDALSSSAAEVKNPKRNMPLGIIGTLVIAGLLYSLVALVLTGMVHYTKLNVADPVAYALNAVGQRGIFLVVSLGALVGMFTMIYTMVYASSRLVYAIGRDGLLPGNLGKLNVNGEPSRALGVATVVIATFGGLVPLERLVDLVNMGTLLAFFVVSLGVLPLRKRADLSNNGYHMPGYPILPLVSAGLSLFMISQLHSETLVVAAIWFGLGLVIYLAYGMKHSKLNMD</sequence>
<dbReference type="Proteomes" id="UP000051296">
    <property type="component" value="Unassembled WGS sequence"/>
</dbReference>
<gene>
    <name evidence="7" type="ORF">IV68_GL000544</name>
</gene>
<evidence type="ECO:0000256" key="1">
    <source>
        <dbReference type="ARBA" id="ARBA00004141"/>
    </source>
</evidence>
<dbReference type="FunCoup" id="A0A0R2FUU7">
    <property type="interactions" value="72"/>
</dbReference>
<dbReference type="PIRSF" id="PIRSF006060">
    <property type="entry name" value="AA_transporter"/>
    <property type="match status" value="1"/>
</dbReference>
<dbReference type="InterPro" id="IPR002293">
    <property type="entry name" value="AA/rel_permease1"/>
</dbReference>
<feature type="transmembrane region" description="Helical" evidence="6">
    <location>
        <begin position="187"/>
        <end position="207"/>
    </location>
</feature>
<dbReference type="EMBL" id="JQAX01000002">
    <property type="protein sequence ID" value="KRN32195.1"/>
    <property type="molecule type" value="Genomic_DNA"/>
</dbReference>
<feature type="transmembrane region" description="Helical" evidence="6">
    <location>
        <begin position="62"/>
        <end position="82"/>
    </location>
</feature>
<proteinExistence type="predicted"/>
<feature type="transmembrane region" description="Helical" evidence="6">
    <location>
        <begin position="264"/>
        <end position="288"/>
    </location>
</feature>
<dbReference type="Pfam" id="PF13520">
    <property type="entry name" value="AA_permease_2"/>
    <property type="match status" value="1"/>
</dbReference>
<feature type="transmembrane region" description="Helical" evidence="6">
    <location>
        <begin position="118"/>
        <end position="138"/>
    </location>
</feature>
<comment type="subcellular location">
    <subcellularLocation>
        <location evidence="1">Membrane</location>
        <topology evidence="1">Multi-pass membrane protein</topology>
    </subcellularLocation>
</comment>
<evidence type="ECO:0000256" key="4">
    <source>
        <dbReference type="ARBA" id="ARBA00022989"/>
    </source>
</evidence>